<keyword evidence="3" id="KW-1185">Reference proteome</keyword>
<comment type="caution">
    <text evidence="2">The sequence shown here is derived from an EMBL/GenBank/DDBJ whole genome shotgun (WGS) entry which is preliminary data.</text>
</comment>
<organism evidence="2 3">
    <name type="scientific">Paratrimastix pyriformis</name>
    <dbReference type="NCBI Taxonomy" id="342808"/>
    <lineage>
        <taxon>Eukaryota</taxon>
        <taxon>Metamonada</taxon>
        <taxon>Preaxostyla</taxon>
        <taxon>Paratrimastigidae</taxon>
        <taxon>Paratrimastix</taxon>
    </lineage>
</organism>
<protein>
    <submittedName>
        <fullName evidence="2">Uncharacterized protein</fullName>
    </submittedName>
</protein>
<name>A0ABQ8UTX5_9EUKA</name>
<feature type="compositionally biased region" description="Low complexity" evidence="1">
    <location>
        <begin position="138"/>
        <end position="154"/>
    </location>
</feature>
<dbReference type="EMBL" id="JAPMOS010000003">
    <property type="protein sequence ID" value="KAJ4462293.1"/>
    <property type="molecule type" value="Genomic_DNA"/>
</dbReference>
<feature type="compositionally biased region" description="Basic residues" evidence="1">
    <location>
        <begin position="177"/>
        <end position="190"/>
    </location>
</feature>
<accession>A0ABQ8UTX5</accession>
<evidence type="ECO:0000256" key="1">
    <source>
        <dbReference type="SAM" id="MobiDB-lite"/>
    </source>
</evidence>
<dbReference type="Proteomes" id="UP001141327">
    <property type="component" value="Unassembled WGS sequence"/>
</dbReference>
<proteinExistence type="predicted"/>
<gene>
    <name evidence="2" type="ORF">PAPYR_900</name>
</gene>
<reference evidence="2" key="1">
    <citation type="journal article" date="2022" name="bioRxiv">
        <title>Genomics of Preaxostyla Flagellates Illuminates Evolutionary Transitions and the Path Towards Mitochondrial Loss.</title>
        <authorList>
            <person name="Novak L.V.F."/>
            <person name="Treitli S.C."/>
            <person name="Pyrih J."/>
            <person name="Halakuc P."/>
            <person name="Pipaliya S.V."/>
            <person name="Vacek V."/>
            <person name="Brzon O."/>
            <person name="Soukal P."/>
            <person name="Eme L."/>
            <person name="Dacks J.B."/>
            <person name="Karnkowska A."/>
            <person name="Elias M."/>
            <person name="Hampl V."/>
        </authorList>
    </citation>
    <scope>NUCLEOTIDE SEQUENCE</scope>
    <source>
        <strain evidence="2">RCP-MX</strain>
    </source>
</reference>
<feature type="region of interest" description="Disordered" evidence="1">
    <location>
        <begin position="118"/>
        <end position="205"/>
    </location>
</feature>
<feature type="compositionally biased region" description="Basic residues" evidence="1">
    <location>
        <begin position="118"/>
        <end position="129"/>
    </location>
</feature>
<evidence type="ECO:0000313" key="3">
    <source>
        <dbReference type="Proteomes" id="UP001141327"/>
    </source>
</evidence>
<sequence length="205" mass="22159">MAASPAFTPLLPASSLESLLASAIFDEDSPEYFDPQKLQVAEEVRLAMQMGLPSPYAHEVAEKYYHYPADCGAALQVFQQEIERLDDLVGNQVPKAEIFQGFSALGQMNCEIGRIRRSRSATLRTRPRGRAVSAPRLGATTRGASTRGATAVRGRLSRGPEMPPPGPAKEHRPTAPGKKKKKKKAAHRAGSKTLPQAAKARSSRG</sequence>
<evidence type="ECO:0000313" key="2">
    <source>
        <dbReference type="EMBL" id="KAJ4462293.1"/>
    </source>
</evidence>